<dbReference type="Gene3D" id="2.40.30.70">
    <property type="entry name" value="YaeB-like"/>
    <property type="match status" value="1"/>
</dbReference>
<dbReference type="InterPro" id="IPR023370">
    <property type="entry name" value="TrmO-like_N"/>
</dbReference>
<evidence type="ECO:0000313" key="5">
    <source>
        <dbReference type="Proteomes" id="UP000004935"/>
    </source>
</evidence>
<evidence type="ECO:0000259" key="3">
    <source>
        <dbReference type="PROSITE" id="PS51668"/>
    </source>
</evidence>
<dbReference type="InterPro" id="IPR036414">
    <property type="entry name" value="YaeB_N_sf"/>
</dbReference>
<dbReference type="CDD" id="cd09281">
    <property type="entry name" value="UPF0066"/>
    <property type="match status" value="1"/>
</dbReference>
<keyword evidence="1" id="KW-0949">S-adenosyl-L-methionine</keyword>
<reference evidence="4" key="1">
    <citation type="submission" date="2007-11" db="EMBL/GenBank/DDBJ databases">
        <authorList>
            <person name="Fulton L."/>
            <person name="Clifton S."/>
            <person name="Fulton B."/>
            <person name="Xu J."/>
            <person name="Minx P."/>
            <person name="Pepin K.H."/>
            <person name="Johnson M."/>
            <person name="Thiruvilangam P."/>
            <person name="Bhonagiri V."/>
            <person name="Nash W.E."/>
            <person name="Mardis E.R."/>
            <person name="Wilson R.K."/>
        </authorList>
    </citation>
    <scope>NUCLEOTIDE SEQUENCE [LARGE SCALE GENOMIC DNA]</scope>
    <source>
        <strain evidence="4">DSM 14662</strain>
    </source>
</reference>
<evidence type="ECO:0000256" key="2">
    <source>
        <dbReference type="ARBA" id="ARBA00033753"/>
    </source>
</evidence>
<gene>
    <name evidence="4" type="ORF">ANACAC_03792</name>
</gene>
<dbReference type="EMBL" id="ABAX03000039">
    <property type="protein sequence ID" value="EDR95762.1"/>
    <property type="molecule type" value="Genomic_DNA"/>
</dbReference>
<dbReference type="AlphaFoldDB" id="B0MJI0"/>
<dbReference type="Pfam" id="PF01980">
    <property type="entry name" value="TrmO_N"/>
    <property type="match status" value="1"/>
</dbReference>
<dbReference type="HOGENOM" id="CLU_013458_2_1_9"/>
<keyword evidence="5" id="KW-1185">Reference proteome</keyword>
<dbReference type="PROSITE" id="PS51668">
    <property type="entry name" value="TSAA_2"/>
    <property type="match status" value="1"/>
</dbReference>
<dbReference type="PANTHER" id="PTHR12818:SF0">
    <property type="entry name" value="TRNA (ADENINE(37)-N6)-METHYLTRANSFERASE"/>
    <property type="match status" value="1"/>
</dbReference>
<proteinExistence type="inferred from homology"/>
<dbReference type="GO" id="GO:0008168">
    <property type="term" value="F:methyltransferase activity"/>
    <property type="evidence" value="ECO:0007669"/>
    <property type="project" value="UniProtKB-KW"/>
</dbReference>
<reference evidence="4" key="2">
    <citation type="submission" date="2013-11" db="EMBL/GenBank/DDBJ databases">
        <title>Draft genome sequence of Anaerostipes caccae (DSM 14662).</title>
        <authorList>
            <person name="Sudarsanam P."/>
            <person name="Ley R."/>
            <person name="Guruge J."/>
            <person name="Turnbaugh P.J."/>
            <person name="Mahowald M."/>
            <person name="Liep D."/>
            <person name="Gordon J."/>
        </authorList>
    </citation>
    <scope>NUCLEOTIDE SEQUENCE</scope>
    <source>
        <strain evidence="4">DSM 14662</strain>
    </source>
</reference>
<dbReference type="GO" id="GO:0032259">
    <property type="term" value="P:methylation"/>
    <property type="evidence" value="ECO:0007669"/>
    <property type="project" value="UniProtKB-KW"/>
</dbReference>
<feature type="domain" description="TsaA-like" evidence="3">
    <location>
        <begin position="25"/>
        <end position="149"/>
    </location>
</feature>
<accession>B0MJI0</accession>
<protein>
    <submittedName>
        <fullName evidence="4">Methyltransferase, YaeB family</fullName>
    </submittedName>
</protein>
<keyword evidence="4" id="KW-0489">Methyltransferase</keyword>
<evidence type="ECO:0000256" key="1">
    <source>
        <dbReference type="ARBA" id="ARBA00022691"/>
    </source>
</evidence>
<dbReference type="STRING" id="411490.ANACAC_03792"/>
<dbReference type="PANTHER" id="PTHR12818">
    <property type="entry name" value="TRNA (ADENINE(37)-N6)-METHYLTRANSFERASE"/>
    <property type="match status" value="1"/>
</dbReference>
<organism evidence="4 5">
    <name type="scientific">Anaerostipes caccae (strain DSM 14662 / CCUG 47493 / JCM 13470 / NCIMB 13811 / L1-92)</name>
    <dbReference type="NCBI Taxonomy" id="411490"/>
    <lineage>
        <taxon>Bacteria</taxon>
        <taxon>Bacillati</taxon>
        <taxon>Bacillota</taxon>
        <taxon>Clostridia</taxon>
        <taxon>Lachnospirales</taxon>
        <taxon>Lachnospiraceae</taxon>
        <taxon>Anaerostipes</taxon>
    </lineage>
</organism>
<dbReference type="eggNOG" id="COG1720">
    <property type="taxonomic scope" value="Bacteria"/>
</dbReference>
<comment type="similarity">
    <text evidence="2">Belongs to the tRNA methyltransferase O family.</text>
</comment>
<comment type="caution">
    <text evidence="4">The sequence shown here is derived from an EMBL/GenBank/DDBJ whole genome shotgun (WGS) entry which is preliminary data.</text>
</comment>
<dbReference type="InterPro" id="IPR040372">
    <property type="entry name" value="YaeB-like"/>
</dbReference>
<dbReference type="SUPFAM" id="SSF118196">
    <property type="entry name" value="YaeB-like"/>
    <property type="match status" value="1"/>
</dbReference>
<sequence>MRVYIYFVIKSNSKTGGTFMTSFNIRSIGKIYTDEKGRFIKIDPPFIPALEALDGFTHINVIWWFSECDSDSDRDTLVTERPYKKGPRRMGIFSTSSPHRPNPIALSTAEILHVNHQNGEIQIAYIDANDNTPVLDLKPYTPSLDRIETPAVPEWCRHWPRSSEESADFDWDQEFNFQGHSPSRVPD</sequence>
<dbReference type="InterPro" id="IPR036413">
    <property type="entry name" value="YaeB-like_sf"/>
</dbReference>
<keyword evidence="4" id="KW-0808">Transferase</keyword>
<evidence type="ECO:0000313" key="4">
    <source>
        <dbReference type="EMBL" id="EDR95762.1"/>
    </source>
</evidence>
<dbReference type="Proteomes" id="UP000004935">
    <property type="component" value="Unassembled WGS sequence"/>
</dbReference>
<name>B0MJI0_ANACD</name>